<evidence type="ECO:0000313" key="1">
    <source>
        <dbReference type="EMBL" id="THU76900.1"/>
    </source>
</evidence>
<accession>A0A4S8KMU8</accession>
<sequence>MIMISRFLDAITKRSYNGCLPLSPVFGLLKYPLARFRAATERNKALIEADLFRAMGSLLLFQREKETSASVCYLVQLIIVALQVLTEVWVTGTATTGMPVAPKLCMRLLSPKLLCREDMKMFFPEVGFNQLAQSLWMGEGLPERRRPHGTGSTTFPSDLGWSVTVWKPVTGVADLLVATEVIARTLVTWSTSGEETG</sequence>
<keyword evidence="2" id="KW-1185">Reference proteome</keyword>
<reference evidence="1 2" key="1">
    <citation type="journal article" date="2019" name="Nat. Ecol. Evol.">
        <title>Megaphylogeny resolves global patterns of mushroom evolution.</title>
        <authorList>
            <person name="Varga T."/>
            <person name="Krizsan K."/>
            <person name="Foldi C."/>
            <person name="Dima B."/>
            <person name="Sanchez-Garcia M."/>
            <person name="Sanchez-Ramirez S."/>
            <person name="Szollosi G.J."/>
            <person name="Szarkandi J.G."/>
            <person name="Papp V."/>
            <person name="Albert L."/>
            <person name="Andreopoulos W."/>
            <person name="Angelini C."/>
            <person name="Antonin V."/>
            <person name="Barry K.W."/>
            <person name="Bougher N.L."/>
            <person name="Buchanan P."/>
            <person name="Buyck B."/>
            <person name="Bense V."/>
            <person name="Catcheside P."/>
            <person name="Chovatia M."/>
            <person name="Cooper J."/>
            <person name="Damon W."/>
            <person name="Desjardin D."/>
            <person name="Finy P."/>
            <person name="Geml J."/>
            <person name="Haridas S."/>
            <person name="Hughes K."/>
            <person name="Justo A."/>
            <person name="Karasinski D."/>
            <person name="Kautmanova I."/>
            <person name="Kiss B."/>
            <person name="Kocsube S."/>
            <person name="Kotiranta H."/>
            <person name="LaButti K.M."/>
            <person name="Lechner B.E."/>
            <person name="Liimatainen K."/>
            <person name="Lipzen A."/>
            <person name="Lukacs Z."/>
            <person name="Mihaltcheva S."/>
            <person name="Morgado L.N."/>
            <person name="Niskanen T."/>
            <person name="Noordeloos M.E."/>
            <person name="Ohm R.A."/>
            <person name="Ortiz-Santana B."/>
            <person name="Ovrebo C."/>
            <person name="Racz N."/>
            <person name="Riley R."/>
            <person name="Savchenko A."/>
            <person name="Shiryaev A."/>
            <person name="Soop K."/>
            <person name="Spirin V."/>
            <person name="Szebenyi C."/>
            <person name="Tomsovsky M."/>
            <person name="Tulloss R.E."/>
            <person name="Uehling J."/>
            <person name="Grigoriev I.V."/>
            <person name="Vagvolgyi C."/>
            <person name="Papp T."/>
            <person name="Martin F.M."/>
            <person name="Miettinen O."/>
            <person name="Hibbett D.S."/>
            <person name="Nagy L.G."/>
        </authorList>
    </citation>
    <scope>NUCLEOTIDE SEQUENCE [LARGE SCALE GENOMIC DNA]</scope>
    <source>
        <strain evidence="1 2">CBS 962.96</strain>
    </source>
</reference>
<proteinExistence type="predicted"/>
<protein>
    <submittedName>
        <fullName evidence="1">Uncharacterized protein</fullName>
    </submittedName>
</protein>
<evidence type="ECO:0000313" key="2">
    <source>
        <dbReference type="Proteomes" id="UP000297245"/>
    </source>
</evidence>
<dbReference type="Proteomes" id="UP000297245">
    <property type="component" value="Unassembled WGS sequence"/>
</dbReference>
<dbReference type="AlphaFoldDB" id="A0A4S8KMU8"/>
<gene>
    <name evidence="1" type="ORF">K435DRAFT_812978</name>
</gene>
<dbReference type="EMBL" id="ML180658">
    <property type="protein sequence ID" value="THU76900.1"/>
    <property type="molecule type" value="Genomic_DNA"/>
</dbReference>
<name>A0A4S8KMU8_DENBC</name>
<organism evidence="1 2">
    <name type="scientific">Dendrothele bispora (strain CBS 962.96)</name>
    <dbReference type="NCBI Taxonomy" id="1314807"/>
    <lineage>
        <taxon>Eukaryota</taxon>
        <taxon>Fungi</taxon>
        <taxon>Dikarya</taxon>
        <taxon>Basidiomycota</taxon>
        <taxon>Agaricomycotina</taxon>
        <taxon>Agaricomycetes</taxon>
        <taxon>Agaricomycetidae</taxon>
        <taxon>Agaricales</taxon>
        <taxon>Agaricales incertae sedis</taxon>
        <taxon>Dendrothele</taxon>
    </lineage>
</organism>